<proteinExistence type="inferred from homology"/>
<name>A0A7L2XHD9_9PASS</name>
<keyword evidence="4" id="KW-0964">Secreted</keyword>
<dbReference type="GO" id="GO:0005126">
    <property type="term" value="F:cytokine receptor binding"/>
    <property type="evidence" value="ECO:0007669"/>
    <property type="project" value="InterPro"/>
</dbReference>
<comment type="caution">
    <text evidence="10">The sequence shown here is derived from an EMBL/GenBank/DDBJ whole genome shotgun (WGS) entry which is preliminary data.</text>
</comment>
<dbReference type="Pfam" id="PF02372">
    <property type="entry name" value="IL15"/>
    <property type="match status" value="1"/>
</dbReference>
<dbReference type="EMBL" id="VZTN01009040">
    <property type="protein sequence ID" value="NXS80267.1"/>
    <property type="molecule type" value="Genomic_DNA"/>
</dbReference>
<dbReference type="InterPro" id="IPR009079">
    <property type="entry name" value="4_helix_cytokine-like_core"/>
</dbReference>
<comment type="similarity">
    <text evidence="2 8">Belongs to the IL-15/IL-21 family.</text>
</comment>
<evidence type="ECO:0000256" key="5">
    <source>
        <dbReference type="ARBA" id="ARBA00022729"/>
    </source>
</evidence>
<dbReference type="PANTHER" id="PTHR14356:SF2">
    <property type="entry name" value="INTERLEUKIN-21"/>
    <property type="match status" value="1"/>
</dbReference>
<dbReference type="Gene3D" id="1.20.1250.70">
    <property type="entry name" value="Interleukin-15/Interleukin-21"/>
    <property type="match status" value="1"/>
</dbReference>
<feature type="non-terminal residue" evidence="10">
    <location>
        <position position="129"/>
    </location>
</feature>
<keyword evidence="6" id="KW-1015">Disulfide bond</keyword>
<dbReference type="GO" id="GO:0005615">
    <property type="term" value="C:extracellular space"/>
    <property type="evidence" value="ECO:0007669"/>
    <property type="project" value="UniProtKB-KW"/>
</dbReference>
<dbReference type="GO" id="GO:0045954">
    <property type="term" value="P:positive regulation of natural killer cell mediated cytotoxicity"/>
    <property type="evidence" value="ECO:0007669"/>
    <property type="project" value="TreeGrafter"/>
</dbReference>
<evidence type="ECO:0000256" key="6">
    <source>
        <dbReference type="ARBA" id="ARBA00023157"/>
    </source>
</evidence>
<evidence type="ECO:0000256" key="4">
    <source>
        <dbReference type="ARBA" id="ARBA00022525"/>
    </source>
</evidence>
<evidence type="ECO:0000256" key="9">
    <source>
        <dbReference type="SAM" id="SignalP"/>
    </source>
</evidence>
<evidence type="ECO:0000256" key="3">
    <source>
        <dbReference type="ARBA" id="ARBA00022514"/>
    </source>
</evidence>
<reference evidence="10 11" key="1">
    <citation type="submission" date="2019-09" db="EMBL/GenBank/DDBJ databases">
        <title>Bird 10,000 Genomes (B10K) Project - Family phase.</title>
        <authorList>
            <person name="Zhang G."/>
        </authorList>
    </citation>
    <scope>NUCLEOTIDE SEQUENCE [LARGE SCALE GENOMIC DNA]</scope>
    <source>
        <strain evidence="10">B10K-DU-002-58</strain>
        <tissue evidence="10">Muscle</tissue>
    </source>
</reference>
<evidence type="ECO:0000313" key="10">
    <source>
        <dbReference type="EMBL" id="NXS80267.1"/>
    </source>
</evidence>
<dbReference type="PANTHER" id="PTHR14356">
    <property type="entry name" value="INTERLEUKIN-15-RELATED"/>
    <property type="match status" value="1"/>
</dbReference>
<keyword evidence="3 8" id="KW-0202">Cytokine</keyword>
<protein>
    <recommendedName>
        <fullName evidence="8">Interleukin</fullName>
    </recommendedName>
</protein>
<gene>
    <name evidence="10" type="primary">Il21</name>
    <name evidence="10" type="ORF">ERPZAN_R04931</name>
</gene>
<keyword evidence="5 9" id="KW-0732">Signal</keyword>
<dbReference type="GO" id="GO:0006955">
    <property type="term" value="P:immune response"/>
    <property type="evidence" value="ECO:0007669"/>
    <property type="project" value="InterPro"/>
</dbReference>
<dbReference type="GO" id="GO:0005125">
    <property type="term" value="F:cytokine activity"/>
    <property type="evidence" value="ECO:0007669"/>
    <property type="project" value="UniProtKB-KW"/>
</dbReference>
<comment type="function">
    <text evidence="7">Cytokine with immunoregulatory activity. May promote the transition between innate and adaptive immunity. Induces the production of IgG(1) and IgG(3) in B-cells. Implicated in the generation and maintenance of T follicular helper (Tfh) cells and the formation of germinal-centers. Together with IL6, control the early generation of Tfh cells and are critical for an effective antibody response to acute viral infection. May play a role in proliferation and maturation of natural killer (NK) cells in synergy with IL15. May regulate proliferation of mature B- and T-cells in response to activating stimuli. In synergy with IL15 and IL18 stimulates interferon gamma production in T-cells and NK cells. During T-cell mediated immune response may inhibit dendritic cells (DC) activation and maturation.</text>
</comment>
<dbReference type="OrthoDB" id="9426569at2759"/>
<evidence type="ECO:0000256" key="1">
    <source>
        <dbReference type="ARBA" id="ARBA00004613"/>
    </source>
</evidence>
<feature type="non-terminal residue" evidence="10">
    <location>
        <position position="1"/>
    </location>
</feature>
<dbReference type="AlphaFoldDB" id="A0A7L2XHD9"/>
<accession>A0A7L2XHD9</accession>
<feature type="signal peptide" evidence="9">
    <location>
        <begin position="1"/>
        <end position="19"/>
    </location>
</feature>
<evidence type="ECO:0000256" key="8">
    <source>
        <dbReference type="RuleBase" id="RU003453"/>
    </source>
</evidence>
<comment type="subcellular location">
    <subcellularLocation>
        <location evidence="1">Secreted</location>
    </subcellularLocation>
</comment>
<evidence type="ECO:0000256" key="2">
    <source>
        <dbReference type="ARBA" id="ARBA00006050"/>
    </source>
</evidence>
<dbReference type="SUPFAM" id="SSF47266">
    <property type="entry name" value="4-helical cytokines"/>
    <property type="match status" value="1"/>
</dbReference>
<organism evidence="10 11">
    <name type="scientific">Erpornis zantholeuca</name>
    <dbReference type="NCBI Taxonomy" id="1112836"/>
    <lineage>
        <taxon>Eukaryota</taxon>
        <taxon>Metazoa</taxon>
        <taxon>Chordata</taxon>
        <taxon>Craniata</taxon>
        <taxon>Vertebrata</taxon>
        <taxon>Euteleostomi</taxon>
        <taxon>Archelosauria</taxon>
        <taxon>Archosauria</taxon>
        <taxon>Dinosauria</taxon>
        <taxon>Saurischia</taxon>
        <taxon>Theropoda</taxon>
        <taxon>Coelurosauria</taxon>
        <taxon>Aves</taxon>
        <taxon>Neognathae</taxon>
        <taxon>Neoaves</taxon>
        <taxon>Telluraves</taxon>
        <taxon>Australaves</taxon>
        <taxon>Passeriformes</taxon>
        <taxon>Sylvioidea</taxon>
        <taxon>Timaliidae</taxon>
        <taxon>Erpornis</taxon>
    </lineage>
</organism>
<dbReference type="InterPro" id="IPR003443">
    <property type="entry name" value="IL-15/IL-21_fam"/>
</dbReference>
<keyword evidence="11" id="KW-1185">Reference proteome</keyword>
<evidence type="ECO:0000313" key="11">
    <source>
        <dbReference type="Proteomes" id="UP000545329"/>
    </source>
</evidence>
<dbReference type="Proteomes" id="UP000545329">
    <property type="component" value="Unassembled WGS sequence"/>
</dbReference>
<sequence>MKRMIIFCMLFFCSSMVLTASSPRTVKYKQILKTIEQLETMVKDTGAELLYTPEDPVEGCLSTAVTCFKKGVQKLQPLNKQEKSNFNRAIRVINKFTYRDPGEQCESTCESHEKKTPKKFLKAFANLMK</sequence>
<evidence type="ECO:0000256" key="7">
    <source>
        <dbReference type="ARBA" id="ARBA00045924"/>
    </source>
</evidence>
<feature type="chain" id="PRO_5029704321" description="Interleukin" evidence="9">
    <location>
        <begin position="20"/>
        <end position="129"/>
    </location>
</feature>